<protein>
    <submittedName>
        <fullName evidence="1">2669_t:CDS:1</fullName>
    </submittedName>
</protein>
<feature type="non-terminal residue" evidence="1">
    <location>
        <position position="1"/>
    </location>
</feature>
<sequence>HAAHLMTFAYIAYSRDNFRIWLKCSQLEWLIKLEADTLLMSNNKKPQ</sequence>
<dbReference type="Proteomes" id="UP000789860">
    <property type="component" value="Unassembled WGS sequence"/>
</dbReference>
<accession>A0ACA9LW11</accession>
<keyword evidence="2" id="KW-1185">Reference proteome</keyword>
<gene>
    <name evidence="1" type="ORF">SCALOS_LOCUS5298</name>
</gene>
<organism evidence="1 2">
    <name type="scientific">Scutellospora calospora</name>
    <dbReference type="NCBI Taxonomy" id="85575"/>
    <lineage>
        <taxon>Eukaryota</taxon>
        <taxon>Fungi</taxon>
        <taxon>Fungi incertae sedis</taxon>
        <taxon>Mucoromycota</taxon>
        <taxon>Glomeromycotina</taxon>
        <taxon>Glomeromycetes</taxon>
        <taxon>Diversisporales</taxon>
        <taxon>Gigasporaceae</taxon>
        <taxon>Scutellospora</taxon>
    </lineage>
</organism>
<reference evidence="1" key="1">
    <citation type="submission" date="2021-06" db="EMBL/GenBank/DDBJ databases">
        <authorList>
            <person name="Kallberg Y."/>
            <person name="Tangrot J."/>
            <person name="Rosling A."/>
        </authorList>
    </citation>
    <scope>NUCLEOTIDE SEQUENCE</scope>
    <source>
        <strain evidence="1">AU212A</strain>
    </source>
</reference>
<proteinExistence type="predicted"/>
<dbReference type="EMBL" id="CAJVPM010008392">
    <property type="protein sequence ID" value="CAG8554679.1"/>
    <property type="molecule type" value="Genomic_DNA"/>
</dbReference>
<evidence type="ECO:0000313" key="1">
    <source>
        <dbReference type="EMBL" id="CAG8554679.1"/>
    </source>
</evidence>
<comment type="caution">
    <text evidence="1">The sequence shown here is derived from an EMBL/GenBank/DDBJ whole genome shotgun (WGS) entry which is preliminary data.</text>
</comment>
<name>A0ACA9LW11_9GLOM</name>
<evidence type="ECO:0000313" key="2">
    <source>
        <dbReference type="Proteomes" id="UP000789860"/>
    </source>
</evidence>